<dbReference type="PANTHER" id="PTHR11405:SF53">
    <property type="entry name" value="CARBAMOYL-PHOSPHATE SYNTHASE [AMMONIA], MITOCHONDRIAL"/>
    <property type="match status" value="1"/>
</dbReference>
<evidence type="ECO:0000256" key="19">
    <source>
        <dbReference type="ARBA" id="ARBA00023211"/>
    </source>
</evidence>
<dbReference type="FunFam" id="3.40.50.20:FF:000001">
    <property type="entry name" value="Carbamoyl-phosphate synthase large chain"/>
    <property type="match status" value="1"/>
</dbReference>
<evidence type="ECO:0000256" key="10">
    <source>
        <dbReference type="ARBA" id="ARBA00022676"/>
    </source>
</evidence>
<evidence type="ECO:0000256" key="8">
    <source>
        <dbReference type="ARBA" id="ARBA00022598"/>
    </source>
</evidence>
<dbReference type="InterPro" id="IPR016185">
    <property type="entry name" value="PreATP-grasp_dom_sf"/>
</dbReference>
<evidence type="ECO:0000256" key="12">
    <source>
        <dbReference type="ARBA" id="ARBA00022723"/>
    </source>
</evidence>
<keyword evidence="19" id="KW-0464">Manganese</keyword>
<dbReference type="PRINTS" id="PR00098">
    <property type="entry name" value="CPSASE"/>
</dbReference>
<comment type="caution">
    <text evidence="27">The sequence shown here is derived from an EMBL/GenBank/DDBJ whole genome shotgun (WGS) entry which is preliminary data.</text>
</comment>
<dbReference type="SUPFAM" id="SSF53271">
    <property type="entry name" value="PRTase-like"/>
    <property type="match status" value="1"/>
</dbReference>
<dbReference type="InterPro" id="IPR029062">
    <property type="entry name" value="Class_I_gatase-like"/>
</dbReference>
<dbReference type="Gene3D" id="3.40.50.880">
    <property type="match status" value="1"/>
</dbReference>
<dbReference type="GO" id="GO:0006207">
    <property type="term" value="P:'de novo' pyrimidine nucleobase biosynthetic process"/>
    <property type="evidence" value="ECO:0007669"/>
    <property type="project" value="InterPro"/>
</dbReference>
<name>A0A812Y2W9_9DINO</name>
<comment type="catalytic activity">
    <reaction evidence="22">
        <text>hydrogencarbonate + L-glutamine + 2 ATP + H2O = carbamoyl phosphate + L-glutamate + 2 ADP + phosphate + 2 H(+)</text>
        <dbReference type="Rhea" id="RHEA:18633"/>
        <dbReference type="ChEBI" id="CHEBI:15377"/>
        <dbReference type="ChEBI" id="CHEBI:15378"/>
        <dbReference type="ChEBI" id="CHEBI:17544"/>
        <dbReference type="ChEBI" id="CHEBI:29985"/>
        <dbReference type="ChEBI" id="CHEBI:30616"/>
        <dbReference type="ChEBI" id="CHEBI:43474"/>
        <dbReference type="ChEBI" id="CHEBI:58228"/>
        <dbReference type="ChEBI" id="CHEBI:58359"/>
        <dbReference type="ChEBI" id="CHEBI:456216"/>
        <dbReference type="EC" id="6.3.5.5"/>
    </reaction>
</comment>
<keyword evidence="20" id="KW-0456">Lyase</keyword>
<organism evidence="27 28">
    <name type="scientific">Symbiodinium necroappetens</name>
    <dbReference type="NCBI Taxonomy" id="1628268"/>
    <lineage>
        <taxon>Eukaryota</taxon>
        <taxon>Sar</taxon>
        <taxon>Alveolata</taxon>
        <taxon>Dinophyceae</taxon>
        <taxon>Suessiales</taxon>
        <taxon>Symbiodiniaceae</taxon>
        <taxon>Symbiodinium</taxon>
    </lineage>
</organism>
<evidence type="ECO:0000256" key="2">
    <source>
        <dbReference type="ARBA" id="ARBA00001947"/>
    </source>
</evidence>
<dbReference type="InterPro" id="IPR000836">
    <property type="entry name" value="PRTase_dom"/>
</dbReference>
<dbReference type="SMART" id="SM00934">
    <property type="entry name" value="OMPdecase"/>
    <property type="match status" value="1"/>
</dbReference>
<evidence type="ECO:0000259" key="26">
    <source>
        <dbReference type="PROSITE" id="PS51855"/>
    </source>
</evidence>
<dbReference type="InterPro" id="IPR011060">
    <property type="entry name" value="RibuloseP-bd_barrel"/>
</dbReference>
<feature type="domain" description="ATP-grasp" evidence="25">
    <location>
        <begin position="924"/>
        <end position="1116"/>
    </location>
</feature>
<dbReference type="CDD" id="cd06223">
    <property type="entry name" value="PRTases_typeI"/>
    <property type="match status" value="1"/>
</dbReference>
<dbReference type="PRINTS" id="PR00097">
    <property type="entry name" value="ANTSNTHASEII"/>
</dbReference>
<keyword evidence="7" id="KW-0055">Arginine biosynthesis</keyword>
<dbReference type="InterPro" id="IPR018089">
    <property type="entry name" value="OMPdecase_AS"/>
</dbReference>
<dbReference type="FunFam" id="3.30.470.20:FF:000004">
    <property type="entry name" value="Carbamoyl-phosphate synthase (glutamine-hydrolyzing)"/>
    <property type="match status" value="1"/>
</dbReference>
<comment type="pathway">
    <text evidence="3">Amino-acid biosynthesis; L-arginine biosynthesis.</text>
</comment>
<dbReference type="FunFam" id="3.50.30.20:FF:000002">
    <property type="entry name" value="Carbamoyl-phosphate synthase 1, mitochondrial"/>
    <property type="match status" value="1"/>
</dbReference>
<comment type="similarity">
    <text evidence="6">Belongs to the CarB family.</text>
</comment>
<dbReference type="InterPro" id="IPR036480">
    <property type="entry name" value="CarbP_synth_ssu_N_sf"/>
</dbReference>
<dbReference type="CDD" id="cd01423">
    <property type="entry name" value="MGS_CPS_I_III"/>
    <property type="match status" value="1"/>
</dbReference>
<dbReference type="PROSITE" id="PS00867">
    <property type="entry name" value="CPSASE_2"/>
    <property type="match status" value="2"/>
</dbReference>
<dbReference type="Gene3D" id="3.50.30.20">
    <property type="entry name" value="Carbamoyl-phosphate synthase small subunit, N-terminal domain"/>
    <property type="match status" value="1"/>
</dbReference>
<dbReference type="SUPFAM" id="SSF52440">
    <property type="entry name" value="PreATP-grasp domain"/>
    <property type="match status" value="2"/>
</dbReference>
<dbReference type="GO" id="GO:0004588">
    <property type="term" value="F:orotate phosphoribosyltransferase activity"/>
    <property type="evidence" value="ECO:0007669"/>
    <property type="project" value="InterPro"/>
</dbReference>
<dbReference type="InterPro" id="IPR001754">
    <property type="entry name" value="OMPdeCOase_dom"/>
</dbReference>
<dbReference type="FunFam" id="3.30.470.20:FF:000001">
    <property type="entry name" value="Carbamoyl-phosphate synthase large chain"/>
    <property type="match status" value="1"/>
</dbReference>
<keyword evidence="17" id="KW-0460">Magnesium</keyword>
<keyword evidence="16 24" id="KW-0067">ATP-binding</keyword>
<keyword evidence="14 24" id="KW-0547">Nucleotide-binding</keyword>
<dbReference type="InterPro" id="IPR006275">
    <property type="entry name" value="CPSase_lsu"/>
</dbReference>
<evidence type="ECO:0000256" key="24">
    <source>
        <dbReference type="PROSITE-ProRule" id="PRU00409"/>
    </source>
</evidence>
<dbReference type="PROSITE" id="PS51273">
    <property type="entry name" value="GATASE_TYPE_1"/>
    <property type="match status" value="1"/>
</dbReference>
<dbReference type="OrthoDB" id="1924069at2759"/>
<keyword evidence="18" id="KW-0665">Pyrimidine biosynthesis</keyword>
<dbReference type="SUPFAM" id="SSF52335">
    <property type="entry name" value="Methylglyoxal synthase-like"/>
    <property type="match status" value="1"/>
</dbReference>
<dbReference type="Gene3D" id="1.10.1030.10">
    <property type="entry name" value="Carbamoyl-phosphate synthetase, large subunit oligomerisation domain"/>
    <property type="match status" value="1"/>
</dbReference>
<evidence type="ECO:0000256" key="22">
    <source>
        <dbReference type="ARBA" id="ARBA00048816"/>
    </source>
</evidence>
<evidence type="ECO:0000313" key="27">
    <source>
        <dbReference type="EMBL" id="CAE7760753.1"/>
    </source>
</evidence>
<dbReference type="InterPro" id="IPR005480">
    <property type="entry name" value="CPSase_lsu_oligo"/>
</dbReference>
<keyword evidence="9" id="KW-0028">Amino-acid biosynthesis</keyword>
<evidence type="ECO:0000256" key="5">
    <source>
        <dbReference type="ARBA" id="ARBA00004889"/>
    </source>
</evidence>
<dbReference type="GO" id="GO:0006541">
    <property type="term" value="P:glutamine metabolic process"/>
    <property type="evidence" value="ECO:0007669"/>
    <property type="project" value="InterPro"/>
</dbReference>
<dbReference type="InterPro" id="IPR005479">
    <property type="entry name" value="CPAse_ATP-bd"/>
</dbReference>
<dbReference type="InterPro" id="IPR011761">
    <property type="entry name" value="ATP-grasp"/>
</dbReference>
<dbReference type="EMBL" id="CAJNJA010039875">
    <property type="protein sequence ID" value="CAE7760753.1"/>
    <property type="molecule type" value="Genomic_DNA"/>
</dbReference>
<evidence type="ECO:0000256" key="20">
    <source>
        <dbReference type="ARBA" id="ARBA00023239"/>
    </source>
</evidence>
<dbReference type="Gene3D" id="3.40.50.1380">
    <property type="entry name" value="Methylglyoxal synthase-like domain"/>
    <property type="match status" value="1"/>
</dbReference>
<dbReference type="Gene3D" id="3.40.50.20">
    <property type="match status" value="2"/>
</dbReference>
<dbReference type="NCBIfam" id="TIGR01368">
    <property type="entry name" value="CPSaseIIsmall"/>
    <property type="match status" value="1"/>
</dbReference>
<evidence type="ECO:0000256" key="11">
    <source>
        <dbReference type="ARBA" id="ARBA00022679"/>
    </source>
</evidence>
<dbReference type="Pfam" id="PF02787">
    <property type="entry name" value="CPSase_L_D3"/>
    <property type="match status" value="1"/>
</dbReference>
<dbReference type="InterPro" id="IPR011995">
    <property type="entry name" value="OMPdecase_type-2"/>
</dbReference>
<dbReference type="NCBIfam" id="NF003671">
    <property type="entry name" value="PRK05294.1"/>
    <property type="match status" value="1"/>
</dbReference>
<evidence type="ECO:0000256" key="7">
    <source>
        <dbReference type="ARBA" id="ARBA00022571"/>
    </source>
</evidence>
<accession>A0A812Y2W9</accession>
<dbReference type="Proteomes" id="UP000601435">
    <property type="component" value="Unassembled WGS sequence"/>
</dbReference>
<reference evidence="27" key="1">
    <citation type="submission" date="2021-02" db="EMBL/GenBank/DDBJ databases">
        <authorList>
            <person name="Dougan E. K."/>
            <person name="Rhodes N."/>
            <person name="Thang M."/>
            <person name="Chan C."/>
        </authorList>
    </citation>
    <scope>NUCLEOTIDE SEQUENCE</scope>
</reference>
<keyword evidence="10" id="KW-0328">Glycosyltransferase</keyword>
<dbReference type="Pfam" id="PF00156">
    <property type="entry name" value="Pribosyltran"/>
    <property type="match status" value="1"/>
</dbReference>
<evidence type="ECO:0000256" key="21">
    <source>
        <dbReference type="ARBA" id="ARBA00047359"/>
    </source>
</evidence>
<dbReference type="NCBIfam" id="TIGR01369">
    <property type="entry name" value="CPSaseII_lrg"/>
    <property type="match status" value="1"/>
</dbReference>
<dbReference type="CDD" id="cd04725">
    <property type="entry name" value="OMP_decarboxylase_like"/>
    <property type="match status" value="1"/>
</dbReference>
<evidence type="ECO:0000256" key="17">
    <source>
        <dbReference type="ARBA" id="ARBA00022842"/>
    </source>
</evidence>
<keyword evidence="12" id="KW-0479">Metal-binding</keyword>
<dbReference type="NCBIfam" id="NF009475">
    <property type="entry name" value="PRK12838.1"/>
    <property type="match status" value="1"/>
</dbReference>
<dbReference type="InterPro" id="IPR017926">
    <property type="entry name" value="GATASE"/>
</dbReference>
<comment type="pathway">
    <text evidence="4">Pyrimidine metabolism; UMP biosynthesis via de novo pathway; UMP from orotate: step 2/2.</text>
</comment>
<evidence type="ECO:0000256" key="4">
    <source>
        <dbReference type="ARBA" id="ARBA00004861"/>
    </source>
</evidence>
<comment type="catalytic activity">
    <reaction evidence="21">
        <text>hydrogencarbonate + NH4(+) + 2 ATP = carbamoyl phosphate + 2 ADP + phosphate + 2 H(+)</text>
        <dbReference type="Rhea" id="RHEA:18029"/>
        <dbReference type="ChEBI" id="CHEBI:15378"/>
        <dbReference type="ChEBI" id="CHEBI:17544"/>
        <dbReference type="ChEBI" id="CHEBI:28938"/>
        <dbReference type="ChEBI" id="CHEBI:30616"/>
        <dbReference type="ChEBI" id="CHEBI:43474"/>
        <dbReference type="ChEBI" id="CHEBI:58228"/>
        <dbReference type="ChEBI" id="CHEBI:456216"/>
        <dbReference type="EC" id="6.3.4.16"/>
    </reaction>
</comment>
<dbReference type="InterPro" id="IPR029057">
    <property type="entry name" value="PRTase-like"/>
</dbReference>
<dbReference type="SUPFAM" id="SSF48108">
    <property type="entry name" value="Carbamoyl phosphate synthetase, large subunit connection domain"/>
    <property type="match status" value="1"/>
</dbReference>
<dbReference type="GO" id="GO:0044205">
    <property type="term" value="P:'de novo' UMP biosynthetic process"/>
    <property type="evidence" value="ECO:0007669"/>
    <property type="project" value="UniProtKB-UniPathway"/>
</dbReference>
<dbReference type="SUPFAM" id="SSF56059">
    <property type="entry name" value="Glutathione synthetase ATP-binding domain-like"/>
    <property type="match status" value="2"/>
</dbReference>
<dbReference type="SUPFAM" id="SSF52317">
    <property type="entry name" value="Class I glutamine amidotransferase-like"/>
    <property type="match status" value="1"/>
</dbReference>
<keyword evidence="8" id="KW-0436">Ligase</keyword>
<dbReference type="HAMAP" id="MF_01208">
    <property type="entry name" value="PyrE"/>
    <property type="match status" value="1"/>
</dbReference>
<evidence type="ECO:0000256" key="6">
    <source>
        <dbReference type="ARBA" id="ARBA00009799"/>
    </source>
</evidence>
<dbReference type="SUPFAM" id="SSF52021">
    <property type="entry name" value="Carbamoyl phosphate synthetase, small subunit N-terminal domain"/>
    <property type="match status" value="1"/>
</dbReference>
<dbReference type="PROSITE" id="PS51855">
    <property type="entry name" value="MGS"/>
    <property type="match status" value="1"/>
</dbReference>
<keyword evidence="15" id="KW-0210">Decarboxylase</keyword>
<dbReference type="InterPro" id="IPR006273">
    <property type="entry name" value="Orotate_PRibTrfase_bac"/>
</dbReference>
<dbReference type="SUPFAM" id="SSF51366">
    <property type="entry name" value="Ribulose-phoshate binding barrel"/>
    <property type="match status" value="1"/>
</dbReference>
<comment type="cofactor">
    <cofactor evidence="2">
        <name>Zn(2+)</name>
        <dbReference type="ChEBI" id="CHEBI:29105"/>
    </cofactor>
</comment>
<dbReference type="Gene3D" id="3.30.470.20">
    <property type="entry name" value="ATP-grasp fold, B domain"/>
    <property type="match status" value="2"/>
</dbReference>
<dbReference type="SMART" id="SM00851">
    <property type="entry name" value="MGS"/>
    <property type="match status" value="1"/>
</dbReference>
<dbReference type="Pfam" id="PF02142">
    <property type="entry name" value="MGS"/>
    <property type="match status" value="1"/>
</dbReference>
<dbReference type="NCBIfam" id="TIGR02127">
    <property type="entry name" value="pyrF_sub2"/>
    <property type="match status" value="1"/>
</dbReference>
<protein>
    <submittedName>
        <fullName evidence="27">URA2 protein</fullName>
    </submittedName>
</protein>
<feature type="domain" description="ATP-grasp" evidence="25">
    <location>
        <begin position="1461"/>
        <end position="1652"/>
    </location>
</feature>
<dbReference type="GO" id="GO:0005524">
    <property type="term" value="F:ATP binding"/>
    <property type="evidence" value="ECO:0007669"/>
    <property type="project" value="UniProtKB-UniRule"/>
</dbReference>
<dbReference type="PANTHER" id="PTHR11405">
    <property type="entry name" value="CARBAMOYLTRANSFERASE FAMILY MEMBER"/>
    <property type="match status" value="1"/>
</dbReference>
<dbReference type="GO" id="GO:0046872">
    <property type="term" value="F:metal ion binding"/>
    <property type="evidence" value="ECO:0007669"/>
    <property type="project" value="UniProtKB-KW"/>
</dbReference>
<dbReference type="Pfam" id="PF25596">
    <property type="entry name" value="CPSase_L_D1"/>
    <property type="match status" value="2"/>
</dbReference>
<evidence type="ECO:0000256" key="16">
    <source>
        <dbReference type="ARBA" id="ARBA00022840"/>
    </source>
</evidence>
<dbReference type="GO" id="GO:0004088">
    <property type="term" value="F:carbamoyl-phosphate synthase (glutamine-hydrolyzing) activity"/>
    <property type="evidence" value="ECO:0007669"/>
    <property type="project" value="UniProtKB-EC"/>
</dbReference>
<dbReference type="UniPathway" id="UPA00070">
    <property type="reaction ID" value="UER00119"/>
</dbReference>
<evidence type="ECO:0000256" key="23">
    <source>
        <dbReference type="ARBA" id="ARBA00049157"/>
    </source>
</evidence>
<dbReference type="GO" id="GO:0005951">
    <property type="term" value="C:carbamoyl-phosphate synthase complex"/>
    <property type="evidence" value="ECO:0007669"/>
    <property type="project" value="TreeGrafter"/>
</dbReference>
<dbReference type="InterPro" id="IPR005483">
    <property type="entry name" value="CPSase_dom"/>
</dbReference>
<dbReference type="Pfam" id="PF02786">
    <property type="entry name" value="CPSase_L_D2"/>
    <property type="match status" value="2"/>
</dbReference>
<dbReference type="InterPro" id="IPR002474">
    <property type="entry name" value="CarbamoylP_synth_ssu_N"/>
</dbReference>
<dbReference type="InterPro" id="IPR006274">
    <property type="entry name" value="CarbamoylP_synth_ssu"/>
</dbReference>
<dbReference type="PROSITE" id="PS50975">
    <property type="entry name" value="ATP_GRASP"/>
    <property type="match status" value="2"/>
</dbReference>
<dbReference type="Pfam" id="PF00988">
    <property type="entry name" value="CPSase_sm_chain"/>
    <property type="match status" value="1"/>
</dbReference>
<dbReference type="Pfam" id="PF00215">
    <property type="entry name" value="OMPdecase"/>
    <property type="match status" value="1"/>
</dbReference>
<dbReference type="HAMAP" id="MF_01209">
    <property type="entry name" value="CPSase_S_chain"/>
    <property type="match status" value="1"/>
</dbReference>
<evidence type="ECO:0000256" key="18">
    <source>
        <dbReference type="ARBA" id="ARBA00022975"/>
    </source>
</evidence>
<evidence type="ECO:0000313" key="28">
    <source>
        <dbReference type="Proteomes" id="UP000601435"/>
    </source>
</evidence>
<dbReference type="PRINTS" id="PR00099">
    <property type="entry name" value="CPSGATASE"/>
</dbReference>
<evidence type="ECO:0000256" key="13">
    <source>
        <dbReference type="ARBA" id="ARBA00022737"/>
    </source>
</evidence>
<dbReference type="InterPro" id="IPR036897">
    <property type="entry name" value="CarbamoylP_synth_lsu_oligo_sf"/>
</dbReference>
<gene>
    <name evidence="27" type="primary">URA2</name>
    <name evidence="27" type="ORF">SNEC2469_LOCUS22133</name>
</gene>
<evidence type="ECO:0000256" key="14">
    <source>
        <dbReference type="ARBA" id="ARBA00022741"/>
    </source>
</evidence>
<evidence type="ECO:0000256" key="3">
    <source>
        <dbReference type="ARBA" id="ARBA00004730"/>
    </source>
</evidence>
<dbReference type="GO" id="GO:0004590">
    <property type="term" value="F:orotidine-5'-phosphate decarboxylase activity"/>
    <property type="evidence" value="ECO:0007669"/>
    <property type="project" value="UniProtKB-EC"/>
</dbReference>
<dbReference type="InterPro" id="IPR013785">
    <property type="entry name" value="Aldolase_TIM"/>
</dbReference>
<dbReference type="Gene3D" id="3.20.20.70">
    <property type="entry name" value="Aldolase class I"/>
    <property type="match status" value="1"/>
</dbReference>
<dbReference type="InterPro" id="IPR036914">
    <property type="entry name" value="MGS-like_dom_sf"/>
</dbReference>
<dbReference type="GO" id="GO:0004087">
    <property type="term" value="F:carbamoyl-phosphate synthase (ammonia) activity"/>
    <property type="evidence" value="ECO:0007669"/>
    <property type="project" value="UniProtKB-EC"/>
</dbReference>
<comment type="catalytic activity">
    <reaction evidence="23">
        <text>orotidine 5'-phosphate + H(+) = UMP + CO2</text>
        <dbReference type="Rhea" id="RHEA:11596"/>
        <dbReference type="ChEBI" id="CHEBI:15378"/>
        <dbReference type="ChEBI" id="CHEBI:16526"/>
        <dbReference type="ChEBI" id="CHEBI:57538"/>
        <dbReference type="ChEBI" id="CHEBI:57865"/>
        <dbReference type="EC" id="4.1.1.23"/>
    </reaction>
</comment>
<comment type="pathway">
    <text evidence="5">Pyrimidine metabolism; UMP biosynthesis via de novo pathway; UMP from orotate: step 1/2.</text>
</comment>
<dbReference type="InterPro" id="IPR013815">
    <property type="entry name" value="ATP_grasp_subdomain_1"/>
</dbReference>
<dbReference type="PROSITE" id="PS00866">
    <property type="entry name" value="CPSASE_1"/>
    <property type="match status" value="1"/>
</dbReference>
<keyword evidence="13" id="KW-0677">Repeat</keyword>
<dbReference type="PROSITE" id="PS00156">
    <property type="entry name" value="OMPDECASE"/>
    <property type="match status" value="1"/>
</dbReference>
<sequence>MTTDSVLSVGLEPAPAYLPTGFPSTIDGYEAFLTLIIDATKDIVPAYKFNLAFFEALGSSGMDLLHRVRMSIPEDVFVIADAKRGDIGSTAEHYARAIFDYLNADAVTLNPLMGLDSAMPFLVYENKLNYILCLTSNPGSRDFLVPNDLYLRIARAASGDWNMYGNTALVVGATNEGRIAQIRDAAPRAQFLMPGVGAQGGDLKRAAREARITETDTEGPGFLLHVTRGVLPSDTDTDDPMNVIRAKVLELQKKANEIDESLRSCGALKSGHFLLSSGLHSDSYCQCAALFERPRVASRLAEIMAGMLGGETEADTVLAPALGGVLWGYQLAQAMGLRTIFAERKTGEPFELRRGFTLAPGERVLLAEDVITTGKSVSEMVPLVEAAGAEVVGYATVADRSKGAFAPGPPVFALVELDFATYEADDVPESLAAIPIEKPGTSTDAMSMIEAKPGDTRATGVRAVLELEDGTTYEGVSFGADAPCSAEIVFNTGMVGYPEMLTDPSYTGEIIVSTYPMVGNYGVPAMGEGAHGVLSRFESGRIHAAGLVVAHYCDEPSHWNTERTLGQWLRDEGIPGITGIDTRALTKRLREKGAMLGVMRFEGRDDVEMTNPFTNDLVSRVTIDEPKLYGKGEKRIALIDCGAKLNILRSLLSRDVEVLRVPADYDLAEETIDGVVISNGPGDPEMVEGAVPVIRKLIDKQTPIFGICMGHQLLARAIGMSTYKLKYGHRGQNQPVNECGTNRCLVTSQNHGFAVDDNDLPQDWRAWFRNLNDHTNEGLRHNWAPFRSVQFHPEATPGPVVLILGSSALKIGEAGEFDYSGSQAIKALKEEGIKTVLINPNIATIQTSETLADEVYFLPITPEFVEKIIKKEKPDGLLLSFGGQTALNCGLKLDEMGVLAKHKVAVLGTQIKTIRDTEDRELFRNRLDEIGCKSPVSKAVGTVDGALAFAEELGYPVMCRIAFALGGLGSGVCKDEAELRDLAGRALSYTNQILIEECLTGWKEIEYEVVRDKYDNCITVCNMENLDPLGVHTGESIVVAPSQTLTNSEYHKLREIAVQVIRHLGIVGECNIQYALDPVSEDYRIIEVNARLSRSSALASKATGYPLAFVAAKLSLGHGLHQLPNSITKVTSAFFEPALDYCVVKIPRWDLKKFRRVKARLGSAMKSVGEVMSIGRTFEEAIQKALRMLDTGARGLVANDGFEFDDLDKSISVPTENRLFAIVRAFRTGYTVERIHELSRIDPWFLSKIKRVVDHARQLEKASKPLSAELLTEAKKLGFVDKQIAILTDQDEQAVYLQRESLGLHPYVKQIDTLAGEFPAQTNYLYLTYNGVEDDVEFPLENAVVLLGSGVYRIGCSVEFDWCCVNAGQTLRELGYQTVMVNYNPETVSTDYDEFDQLFFDEISFETVREIARKVQPKGVFISAGGQIANNIAMKLHKAGINILGTSPESIDNAENRNAFSALLDELGVDQPAWSELSTIDEAQGFANQVGYPVLIRPSYVLSGAAMAVASNDEQLSGYLKAAAKVSPEHPIVISKYLANAKEIEFDAVAKDGQIIVYAISEHVENAGVHSGDATLVFPPQRTYLETIRRIRKISKRIAERLRINGPFNIQYIAKDNAVMVIECNLRASRSFPFVSKILKQNFIDIATRVTMGEDAPVIDKSVFELNHVGVKAPQFSFTRLEGADPTLGVEMASTGEVGCIGNDFDEAFLKALISVGFKVPVKTVLLSVGNIKDKAEMLTPIKLIEKLGVKLYATEGTAVFLAEHGVAVTPVNWPMDGEAPTAVDHLKAGEIDLVINIPRSDKQDELTNGYMIRRAAADYDVPLITNRQIAARLCEALSRTDVSELEIKPWSAYETTTL</sequence>
<dbReference type="FunFam" id="3.40.50.20:FF:000002">
    <property type="entry name" value="Carbamoyl-phosphate synthase large chain"/>
    <property type="match status" value="1"/>
</dbReference>
<proteinExistence type="inferred from homology"/>
<keyword evidence="11" id="KW-0808">Transferase</keyword>
<dbReference type="InterPro" id="IPR035686">
    <property type="entry name" value="CPSase_GATase1"/>
</dbReference>
<evidence type="ECO:0000256" key="15">
    <source>
        <dbReference type="ARBA" id="ARBA00022793"/>
    </source>
</evidence>
<dbReference type="CDD" id="cd01744">
    <property type="entry name" value="GATase1_CPSase"/>
    <property type="match status" value="1"/>
</dbReference>
<dbReference type="GO" id="GO:0006526">
    <property type="term" value="P:L-arginine biosynthetic process"/>
    <property type="evidence" value="ECO:0007669"/>
    <property type="project" value="UniProtKB-KW"/>
</dbReference>
<dbReference type="NCBIfam" id="NF009455">
    <property type="entry name" value="PRK12815.1"/>
    <property type="match status" value="1"/>
</dbReference>
<evidence type="ECO:0000256" key="9">
    <source>
        <dbReference type="ARBA" id="ARBA00022605"/>
    </source>
</evidence>
<dbReference type="InterPro" id="IPR011607">
    <property type="entry name" value="MGS-like_dom"/>
</dbReference>
<dbReference type="FunFam" id="1.10.1030.10:FF:000002">
    <property type="entry name" value="Carbamoyl-phosphate synthase large chain"/>
    <property type="match status" value="1"/>
</dbReference>
<feature type="domain" description="MGS-like" evidence="26">
    <location>
        <begin position="1718"/>
        <end position="1859"/>
    </location>
</feature>
<dbReference type="InterPro" id="IPR058047">
    <property type="entry name" value="CPSase_preATP-grasp"/>
</dbReference>
<dbReference type="FunFam" id="3.30.1490.20:FF:000001">
    <property type="entry name" value="Carbamoyl-phosphate synthase large chain"/>
    <property type="match status" value="1"/>
</dbReference>
<evidence type="ECO:0000259" key="25">
    <source>
        <dbReference type="PROSITE" id="PS50975"/>
    </source>
</evidence>
<dbReference type="PRINTS" id="PR00096">
    <property type="entry name" value="GATASE"/>
</dbReference>
<dbReference type="Pfam" id="PF00117">
    <property type="entry name" value="GATase"/>
    <property type="match status" value="1"/>
</dbReference>
<dbReference type="SMART" id="SM01097">
    <property type="entry name" value="CPSase_sm_chain"/>
    <property type="match status" value="1"/>
</dbReference>
<dbReference type="NCBIfam" id="TIGR01367">
    <property type="entry name" value="pyrE_Therm"/>
    <property type="match status" value="1"/>
</dbReference>
<keyword evidence="28" id="KW-1185">Reference proteome</keyword>
<dbReference type="InterPro" id="IPR023031">
    <property type="entry name" value="OPRT"/>
</dbReference>
<dbReference type="Gene3D" id="3.30.1490.20">
    <property type="entry name" value="ATP-grasp fold, A domain"/>
    <property type="match status" value="1"/>
</dbReference>
<dbReference type="Gene3D" id="3.40.50.2020">
    <property type="match status" value="1"/>
</dbReference>
<evidence type="ECO:0000256" key="1">
    <source>
        <dbReference type="ARBA" id="ARBA00001936"/>
    </source>
</evidence>
<comment type="cofactor">
    <cofactor evidence="1">
        <name>Mn(2+)</name>
        <dbReference type="ChEBI" id="CHEBI:29035"/>
    </cofactor>
</comment>
<dbReference type="SMART" id="SM01096">
    <property type="entry name" value="CPSase_L_D3"/>
    <property type="match status" value="1"/>
</dbReference>